<dbReference type="Proteomes" id="UP000474228">
    <property type="component" value="Unassembled WGS sequence"/>
</dbReference>
<proteinExistence type="predicted"/>
<protein>
    <submittedName>
        <fullName evidence="1">Otitis media-associated H10</fullName>
    </submittedName>
</protein>
<accession>A0A6G2D6S8</accession>
<feature type="non-terminal residue" evidence="1">
    <location>
        <position position="95"/>
    </location>
</feature>
<dbReference type="EMBL" id="WNHJ01000558">
    <property type="protein sequence ID" value="MTV64309.1"/>
    <property type="molecule type" value="Genomic_DNA"/>
</dbReference>
<gene>
    <name evidence="1" type="ORF">GM539_13320</name>
</gene>
<comment type="caution">
    <text evidence="1">The sequence shown here is derived from an EMBL/GenBank/DDBJ whole genome shotgun (WGS) entry which is preliminary data.</text>
</comment>
<evidence type="ECO:0000313" key="2">
    <source>
        <dbReference type="Proteomes" id="UP000474228"/>
    </source>
</evidence>
<reference evidence="1 2" key="1">
    <citation type="submission" date="2019-11" db="EMBL/GenBank/DDBJ databases">
        <title>Growth characteristics of pneumococcus vary with the chemical composition of the capsule and with environmental conditions.</title>
        <authorList>
            <person name="Tothpal A."/>
            <person name="Desobry K."/>
            <person name="Joshi S."/>
            <person name="Wyllie A.L."/>
            <person name="Weinberger D.M."/>
        </authorList>
    </citation>
    <scope>NUCLEOTIDE SEQUENCE [LARGE SCALE GENOMIC DNA]</scope>
    <source>
        <strain evidence="2">pnumococcus22F</strain>
    </source>
</reference>
<sequence length="95" mass="11157">LYTSEKDNSGYEKIIRSAILKYELDNQNGRIIIKALIRGDEFSKKVQTLDDVLAGVLELELEEKITHPNIVEYHFYYKKPDRLILSPHDHKKEID</sequence>
<feature type="non-terminal residue" evidence="1">
    <location>
        <position position="1"/>
    </location>
</feature>
<organism evidence="1 2">
    <name type="scientific">Streptococcus pneumoniae</name>
    <dbReference type="NCBI Taxonomy" id="1313"/>
    <lineage>
        <taxon>Bacteria</taxon>
        <taxon>Bacillati</taxon>
        <taxon>Bacillota</taxon>
        <taxon>Bacilli</taxon>
        <taxon>Lactobacillales</taxon>
        <taxon>Streptococcaceae</taxon>
        <taxon>Streptococcus</taxon>
    </lineage>
</organism>
<dbReference type="AlphaFoldDB" id="A0A6G2D6S8"/>
<name>A0A6G2D6S8_STREE</name>
<evidence type="ECO:0000313" key="1">
    <source>
        <dbReference type="EMBL" id="MTV64309.1"/>
    </source>
</evidence>